<proteinExistence type="predicted"/>
<comment type="caution">
    <text evidence="3">The sequence shown here is derived from an EMBL/GenBank/DDBJ whole genome shotgun (WGS) entry which is preliminary data.</text>
</comment>
<evidence type="ECO:0000313" key="3">
    <source>
        <dbReference type="EMBL" id="KXK26089.1"/>
    </source>
</evidence>
<name>A0A136LWR7_9BACT</name>
<sequence length="297" mass="32954">MALQGTPQNQLPGGLPPAPAGTTFGDTKPPEYKIEQPRKGIPLNFILLLLVLIPVVLIGYFYVTTPNAQIFQDVKRMLGVYQPQSYPDDGLYNPPPYVTLAVTDPAEQNNFEKFIYKLTEGGYEVAGEGQYDMEPVGGQKQLYGSNVYYFQNARLVAIEAPSLDLYAIVEDDDQKYTLVDRNKETARAGLTMDELKTEGIVLQDPLIATFRLYLSGNVEFRDNSDSESQALVNFNIDLGFPGSELQAVYKYSPDSTLQSIELIDPSTQDSLGTVTYSISQSQKATELTTVPENYQTQ</sequence>
<evidence type="ECO:0000256" key="1">
    <source>
        <dbReference type="SAM" id="MobiDB-lite"/>
    </source>
</evidence>
<organism evidence="3 4">
    <name type="scientific">candidate division WS6 bacterium OLB20</name>
    <dbReference type="NCBI Taxonomy" id="1617426"/>
    <lineage>
        <taxon>Bacteria</taxon>
        <taxon>Candidatus Dojkabacteria</taxon>
    </lineage>
</organism>
<dbReference type="AlphaFoldDB" id="A0A136LWR7"/>
<keyword evidence="2" id="KW-1133">Transmembrane helix</keyword>
<dbReference type="EMBL" id="JYNZ01000005">
    <property type="protein sequence ID" value="KXK26089.1"/>
    <property type="molecule type" value="Genomic_DNA"/>
</dbReference>
<keyword evidence="2" id="KW-0812">Transmembrane</keyword>
<protein>
    <submittedName>
        <fullName evidence="3">Uncharacterized protein</fullName>
    </submittedName>
</protein>
<reference evidence="3 4" key="1">
    <citation type="submission" date="2015-02" db="EMBL/GenBank/DDBJ databases">
        <title>Improved understanding of the partial-nitritation anammox process through 23 genomes representing the majority of the microbial community.</title>
        <authorList>
            <person name="Speth D.R."/>
            <person name="In T Zandt M."/>
            <person name="Guerrero Cruz S."/>
            <person name="Jetten M.S."/>
            <person name="Dutilh B.E."/>
        </authorList>
    </citation>
    <scope>NUCLEOTIDE SEQUENCE [LARGE SCALE GENOMIC DNA]</scope>
    <source>
        <strain evidence="3">OLB20</strain>
    </source>
</reference>
<feature type="transmembrane region" description="Helical" evidence="2">
    <location>
        <begin position="43"/>
        <end position="63"/>
    </location>
</feature>
<evidence type="ECO:0000256" key="2">
    <source>
        <dbReference type="SAM" id="Phobius"/>
    </source>
</evidence>
<keyword evidence="2" id="KW-0472">Membrane</keyword>
<dbReference type="Proteomes" id="UP000070457">
    <property type="component" value="Unassembled WGS sequence"/>
</dbReference>
<dbReference type="STRING" id="1617426.TR69_WS6001001383"/>
<evidence type="ECO:0000313" key="4">
    <source>
        <dbReference type="Proteomes" id="UP000070457"/>
    </source>
</evidence>
<accession>A0A136LWR7</accession>
<feature type="compositionally biased region" description="Low complexity" evidence="1">
    <location>
        <begin position="1"/>
        <end position="13"/>
    </location>
</feature>
<feature type="region of interest" description="Disordered" evidence="1">
    <location>
        <begin position="1"/>
        <end position="29"/>
    </location>
</feature>
<gene>
    <name evidence="3" type="ORF">TR69_WS6001001383</name>
</gene>